<keyword evidence="2 5" id="KW-0812">Transmembrane</keyword>
<dbReference type="AlphaFoldDB" id="A0A381VNT7"/>
<dbReference type="InterPro" id="IPR007318">
    <property type="entry name" value="Phopholipid_MeTrfase"/>
</dbReference>
<evidence type="ECO:0000256" key="5">
    <source>
        <dbReference type="SAM" id="Phobius"/>
    </source>
</evidence>
<sequence>MVGQYILHVYLPITATKDFPLWLGILIILFGFFLVVYTLRIFKKEETAIIPNGTPSTLIDDGVFRFSRNPIYLGMTTILIGSALIYGSISTFFIPLVFMAAVNLIWIRYEEKKLASIFGDDFKSYKERVRKWI</sequence>
<reference evidence="6" key="1">
    <citation type="submission" date="2018-05" db="EMBL/GenBank/DDBJ databases">
        <authorList>
            <person name="Lanie J.A."/>
            <person name="Ng W.-L."/>
            <person name="Kazmierczak K.M."/>
            <person name="Andrzejewski T.M."/>
            <person name="Davidsen T.M."/>
            <person name="Wayne K.J."/>
            <person name="Tettelin H."/>
            <person name="Glass J.I."/>
            <person name="Rusch D."/>
            <person name="Podicherti R."/>
            <person name="Tsui H.-C.T."/>
            <person name="Winkler M.E."/>
        </authorList>
    </citation>
    <scope>NUCLEOTIDE SEQUENCE</scope>
</reference>
<proteinExistence type="predicted"/>
<protein>
    <recommendedName>
        <fullName evidence="7">Steroid 5-alpha reductase C-terminal domain-containing protein</fullName>
    </recommendedName>
</protein>
<evidence type="ECO:0000313" key="6">
    <source>
        <dbReference type="EMBL" id="SVA41894.1"/>
    </source>
</evidence>
<evidence type="ECO:0000256" key="4">
    <source>
        <dbReference type="ARBA" id="ARBA00023136"/>
    </source>
</evidence>
<dbReference type="PANTHER" id="PTHR43847:SF1">
    <property type="entry name" value="BLL3993 PROTEIN"/>
    <property type="match status" value="1"/>
</dbReference>
<feature type="transmembrane region" description="Helical" evidence="5">
    <location>
        <begin position="20"/>
        <end position="39"/>
    </location>
</feature>
<organism evidence="6">
    <name type="scientific">marine metagenome</name>
    <dbReference type="NCBI Taxonomy" id="408172"/>
    <lineage>
        <taxon>unclassified sequences</taxon>
        <taxon>metagenomes</taxon>
        <taxon>ecological metagenomes</taxon>
    </lineage>
</organism>
<dbReference type="PANTHER" id="PTHR43847">
    <property type="entry name" value="BLL3993 PROTEIN"/>
    <property type="match status" value="1"/>
</dbReference>
<feature type="transmembrane region" description="Helical" evidence="5">
    <location>
        <begin position="92"/>
        <end position="109"/>
    </location>
</feature>
<accession>A0A381VNT7</accession>
<name>A0A381VNT7_9ZZZZ</name>
<comment type="subcellular location">
    <subcellularLocation>
        <location evidence="1">Endomembrane system</location>
        <topology evidence="1">Multi-pass membrane protein</topology>
    </subcellularLocation>
</comment>
<evidence type="ECO:0000256" key="1">
    <source>
        <dbReference type="ARBA" id="ARBA00004127"/>
    </source>
</evidence>
<keyword evidence="4 5" id="KW-0472">Membrane</keyword>
<dbReference type="GO" id="GO:0012505">
    <property type="term" value="C:endomembrane system"/>
    <property type="evidence" value="ECO:0007669"/>
    <property type="project" value="UniProtKB-SubCell"/>
</dbReference>
<evidence type="ECO:0008006" key="7">
    <source>
        <dbReference type="Google" id="ProtNLM"/>
    </source>
</evidence>
<keyword evidence="3 5" id="KW-1133">Transmembrane helix</keyword>
<dbReference type="EMBL" id="UINC01009340">
    <property type="protein sequence ID" value="SVA41894.1"/>
    <property type="molecule type" value="Genomic_DNA"/>
</dbReference>
<dbReference type="InterPro" id="IPR052527">
    <property type="entry name" value="Metal_cation-efflux_comp"/>
</dbReference>
<dbReference type="Pfam" id="PF04191">
    <property type="entry name" value="PEMT"/>
    <property type="match status" value="1"/>
</dbReference>
<evidence type="ECO:0000256" key="3">
    <source>
        <dbReference type="ARBA" id="ARBA00022989"/>
    </source>
</evidence>
<evidence type="ECO:0000256" key="2">
    <source>
        <dbReference type="ARBA" id="ARBA00022692"/>
    </source>
</evidence>
<dbReference type="Gene3D" id="1.20.120.1630">
    <property type="match status" value="1"/>
</dbReference>
<gene>
    <name evidence="6" type="ORF">METZ01_LOCUS94748</name>
</gene>